<dbReference type="InterPro" id="IPR001584">
    <property type="entry name" value="Integrase_cat-core"/>
</dbReference>
<evidence type="ECO:0000313" key="3">
    <source>
        <dbReference type="EMBL" id="KAL0838850.1"/>
    </source>
</evidence>
<gene>
    <name evidence="3" type="ORF">ABMA28_016878</name>
</gene>
<dbReference type="PANTHER" id="PTHR37984:SF15">
    <property type="entry name" value="INTEGRASE CATALYTIC DOMAIN-CONTAINING PROTEIN"/>
    <property type="match status" value="1"/>
</dbReference>
<dbReference type="EMBL" id="JBEDNZ010000009">
    <property type="protein sequence ID" value="KAL0838850.1"/>
    <property type="molecule type" value="Genomic_DNA"/>
</dbReference>
<organism evidence="3 4">
    <name type="scientific">Loxostege sticticalis</name>
    <name type="common">Beet webworm moth</name>
    <dbReference type="NCBI Taxonomy" id="481309"/>
    <lineage>
        <taxon>Eukaryota</taxon>
        <taxon>Metazoa</taxon>
        <taxon>Ecdysozoa</taxon>
        <taxon>Arthropoda</taxon>
        <taxon>Hexapoda</taxon>
        <taxon>Insecta</taxon>
        <taxon>Pterygota</taxon>
        <taxon>Neoptera</taxon>
        <taxon>Endopterygota</taxon>
        <taxon>Lepidoptera</taxon>
        <taxon>Glossata</taxon>
        <taxon>Ditrysia</taxon>
        <taxon>Pyraloidea</taxon>
        <taxon>Crambidae</taxon>
        <taxon>Pyraustinae</taxon>
        <taxon>Loxostege</taxon>
    </lineage>
</organism>
<dbReference type="AlphaFoldDB" id="A0ABD0T675"/>
<proteinExistence type="predicted"/>
<evidence type="ECO:0000256" key="1">
    <source>
        <dbReference type="ARBA" id="ARBA00012493"/>
    </source>
</evidence>
<reference evidence="3 4" key="1">
    <citation type="submission" date="2024-06" db="EMBL/GenBank/DDBJ databases">
        <title>A chromosome-level genome assembly of beet webworm, Loxostege sticticalis.</title>
        <authorList>
            <person name="Zhang Y."/>
        </authorList>
    </citation>
    <scope>NUCLEOTIDE SEQUENCE [LARGE SCALE GENOMIC DNA]</scope>
    <source>
        <strain evidence="3">AQ028</strain>
        <tissue evidence="3">Male pupae</tissue>
    </source>
</reference>
<dbReference type="InterPro" id="IPR036397">
    <property type="entry name" value="RNaseH_sf"/>
</dbReference>
<name>A0ABD0T675_LOXSC</name>
<comment type="caution">
    <text evidence="3">The sequence shown here is derived from an EMBL/GenBank/DDBJ whole genome shotgun (WGS) entry which is preliminary data.</text>
</comment>
<evidence type="ECO:0000313" key="4">
    <source>
        <dbReference type="Proteomes" id="UP001549921"/>
    </source>
</evidence>
<protein>
    <recommendedName>
        <fullName evidence="1">RNA-directed DNA polymerase</fullName>
        <ecNumber evidence="1">2.7.7.49</ecNumber>
    </recommendedName>
</protein>
<dbReference type="EC" id="2.7.7.49" evidence="1"/>
<dbReference type="GO" id="GO:0003964">
    <property type="term" value="F:RNA-directed DNA polymerase activity"/>
    <property type="evidence" value="ECO:0007669"/>
    <property type="project" value="UniProtKB-EC"/>
</dbReference>
<dbReference type="PANTHER" id="PTHR37984">
    <property type="entry name" value="PROTEIN CBG26694"/>
    <property type="match status" value="1"/>
</dbReference>
<dbReference type="InterPro" id="IPR012337">
    <property type="entry name" value="RNaseH-like_sf"/>
</dbReference>
<dbReference type="InterPro" id="IPR050951">
    <property type="entry name" value="Retrovirus_Pol_polyprotein"/>
</dbReference>
<dbReference type="Pfam" id="PF17921">
    <property type="entry name" value="Integrase_H2C2"/>
    <property type="match status" value="1"/>
</dbReference>
<evidence type="ECO:0000259" key="2">
    <source>
        <dbReference type="PROSITE" id="PS50994"/>
    </source>
</evidence>
<dbReference type="Pfam" id="PF00665">
    <property type="entry name" value="rve"/>
    <property type="match status" value="1"/>
</dbReference>
<dbReference type="Gene3D" id="1.10.340.70">
    <property type="match status" value="1"/>
</dbReference>
<dbReference type="SUPFAM" id="SSF53098">
    <property type="entry name" value="Ribonuclease H-like"/>
    <property type="match status" value="1"/>
</dbReference>
<dbReference type="Gene3D" id="3.30.420.10">
    <property type="entry name" value="Ribonuclease H-like superfamily/Ribonuclease H"/>
    <property type="match status" value="1"/>
</dbReference>
<dbReference type="Proteomes" id="UP001549921">
    <property type="component" value="Unassembled WGS sequence"/>
</dbReference>
<sequence length="227" mass="25681">MKHTDALSRNPYVSVITSDLHKQLRCAQESDDGLKAIMKILEEGKMYQDYYLHQGLLCKGQDQSLVVPKKMEGDVIRRAHENGHFAKKKTMELIGKDYFIENLEKKVTELISSCVPCILGSRKEGKQEGFLHPLAKEEGPLHTLHVDHIGPLAETKKKYNYILTIVDGFTKFVWIFPVKSVTAKETIEKMEILQQTFGNPARIVSDRGAAFTSTLKSSVKMKGFNIV</sequence>
<accession>A0ABD0T675</accession>
<feature type="domain" description="Integrase catalytic" evidence="2">
    <location>
        <begin position="136"/>
        <end position="227"/>
    </location>
</feature>
<dbReference type="PROSITE" id="PS50994">
    <property type="entry name" value="INTEGRASE"/>
    <property type="match status" value="1"/>
</dbReference>
<dbReference type="InterPro" id="IPR041588">
    <property type="entry name" value="Integrase_H2C2"/>
</dbReference>